<reference evidence="2" key="1">
    <citation type="submission" date="2021-01" db="EMBL/GenBank/DDBJ databases">
        <authorList>
            <person name="Corre E."/>
            <person name="Pelletier E."/>
            <person name="Niang G."/>
            <person name="Scheremetjew M."/>
            <person name="Finn R."/>
            <person name="Kale V."/>
            <person name="Holt S."/>
            <person name="Cochrane G."/>
            <person name="Meng A."/>
            <person name="Brown T."/>
            <person name="Cohen L."/>
        </authorList>
    </citation>
    <scope>NUCLEOTIDE SEQUENCE</scope>
    <source>
        <strain evidence="2">GSO104</strain>
    </source>
</reference>
<keyword evidence="1" id="KW-0732">Signal</keyword>
<dbReference type="Pfam" id="PF00023">
    <property type="entry name" value="Ank"/>
    <property type="match status" value="1"/>
</dbReference>
<organism evidence="2">
    <name type="scientific">Ditylum brightwellii</name>
    <dbReference type="NCBI Taxonomy" id="49249"/>
    <lineage>
        <taxon>Eukaryota</taxon>
        <taxon>Sar</taxon>
        <taxon>Stramenopiles</taxon>
        <taxon>Ochrophyta</taxon>
        <taxon>Bacillariophyta</taxon>
        <taxon>Mediophyceae</taxon>
        <taxon>Lithodesmiophycidae</taxon>
        <taxon>Lithodesmiales</taxon>
        <taxon>Lithodesmiaceae</taxon>
        <taxon>Ditylum</taxon>
    </lineage>
</organism>
<feature type="signal peptide" evidence="1">
    <location>
        <begin position="1"/>
        <end position="25"/>
    </location>
</feature>
<gene>
    <name evidence="2" type="ORF">DBRI00130_LOCUS31033</name>
</gene>
<dbReference type="AlphaFoldDB" id="A0A6S8WB92"/>
<evidence type="ECO:0000256" key="1">
    <source>
        <dbReference type="SAM" id="SignalP"/>
    </source>
</evidence>
<proteinExistence type="predicted"/>
<dbReference type="SUPFAM" id="SSF48403">
    <property type="entry name" value="Ankyrin repeat"/>
    <property type="match status" value="1"/>
</dbReference>
<dbReference type="EMBL" id="HBNS01039843">
    <property type="protein sequence ID" value="CAE4637833.1"/>
    <property type="molecule type" value="Transcribed_RNA"/>
</dbReference>
<dbReference type="Gene3D" id="1.25.40.20">
    <property type="entry name" value="Ankyrin repeat-containing domain"/>
    <property type="match status" value="1"/>
</dbReference>
<feature type="chain" id="PRO_5030159471" evidence="1">
    <location>
        <begin position="26"/>
        <end position="145"/>
    </location>
</feature>
<dbReference type="InterPro" id="IPR002110">
    <property type="entry name" value="Ankyrin_rpt"/>
</dbReference>
<evidence type="ECO:0000313" key="2">
    <source>
        <dbReference type="EMBL" id="CAE4637833.1"/>
    </source>
</evidence>
<accession>A0A6S8WB92</accession>
<dbReference type="InterPro" id="IPR036770">
    <property type="entry name" value="Ankyrin_rpt-contain_sf"/>
</dbReference>
<name>A0A6S8WB92_9STRA</name>
<sequence>MCTRRFVSLELLTTLLNLCPEAAKEKDNQGLTPLHWMCWNENASLDMVTTLLSAYPEAAREKGSWDNTPLLNVCSNKNAPLEIVQKVLNEWMRVKENRSSHSVNSLISDAEHWLGFMRGDIKELLCRLSSLFEEGNQNNPSLWTS</sequence>
<protein>
    <submittedName>
        <fullName evidence="2">Uncharacterized protein</fullName>
    </submittedName>
</protein>